<sequence>MDRREGAAAAAAAPSRSNSDISGVGEEPGQCSQQPWPQRAAGRDGAEPEQQLFYQLNMKELTNALLVPADMLSSRLQPRTPLLAVEGQATQTTPCFRSEEIDDRSSSGKFLEVVSASLPSRLSRHRNALRAALLQSPENMYYTEDTLVIGSVGRRGGLVERGNSATKEQQLQGNPTSPERVPASISSISVRSLPVSVVHSPLALSWGQFSEVSSASSLRGASFHVQRPSQIECGVDSSLEDSVGLEQALLTEDIVAEKKSIGKKKRVHFPDNVIKSVSVVQADDQLRLLVEYNRPWYAHLVLVVASAFFVLHWGFIALVTKPSSVSERMDACVLVSFVAFGFASVYLLAFLALTWRPSRDELGFLMDRSRNRSVLYVLLAGVFSQLSLVAAFMLCDNFGSLVCFCCIPLFLTYLYEEYKQHAVSVLDGIGCILAVASIVVFCIGFELNATGLSERIISVCIALMGGAAMALFLFQVRTVSRFVSNFFVMSSTVTLATLLLAFVAYITGAFAARIGTSHQTLTQISSADFLNIILSALFLFLSWFTYHWSSLFFDRMTLSGSFSLGGPMSLLVFHLLSLPTAYLQYEIAGGVAMVIGCGLVLYSGYRFRQNVEVRIELERE</sequence>
<feature type="transmembrane region" description="Helical" evidence="2">
    <location>
        <begin position="422"/>
        <end position="444"/>
    </location>
</feature>
<keyword evidence="2" id="KW-1133">Transmembrane helix</keyword>
<feature type="transmembrane region" description="Helical" evidence="2">
    <location>
        <begin position="558"/>
        <end position="576"/>
    </location>
</feature>
<keyword evidence="2" id="KW-0812">Transmembrane</keyword>
<name>A0A061J449_TRYRA</name>
<feature type="transmembrane region" description="Helical" evidence="2">
    <location>
        <begin position="331"/>
        <end position="353"/>
    </location>
</feature>
<evidence type="ECO:0000313" key="4">
    <source>
        <dbReference type="Proteomes" id="UP000031737"/>
    </source>
</evidence>
<feature type="region of interest" description="Disordered" evidence="1">
    <location>
        <begin position="1"/>
        <end position="47"/>
    </location>
</feature>
<dbReference type="EMBL" id="AUPL01002047">
    <property type="protein sequence ID" value="ESL10223.1"/>
    <property type="molecule type" value="Genomic_DNA"/>
</dbReference>
<evidence type="ECO:0000256" key="1">
    <source>
        <dbReference type="SAM" id="MobiDB-lite"/>
    </source>
</evidence>
<evidence type="ECO:0000313" key="3">
    <source>
        <dbReference type="EMBL" id="ESL10223.1"/>
    </source>
</evidence>
<keyword evidence="4" id="KW-1185">Reference proteome</keyword>
<keyword evidence="2" id="KW-0472">Membrane</keyword>
<organism evidence="3 4">
    <name type="scientific">Trypanosoma rangeli SC58</name>
    <dbReference type="NCBI Taxonomy" id="429131"/>
    <lineage>
        <taxon>Eukaryota</taxon>
        <taxon>Discoba</taxon>
        <taxon>Euglenozoa</taxon>
        <taxon>Kinetoplastea</taxon>
        <taxon>Metakinetoplastina</taxon>
        <taxon>Trypanosomatida</taxon>
        <taxon>Trypanosomatidae</taxon>
        <taxon>Trypanosoma</taxon>
        <taxon>Herpetosoma</taxon>
    </lineage>
</organism>
<feature type="compositionally biased region" description="Polar residues" evidence="1">
    <location>
        <begin position="163"/>
        <end position="177"/>
    </location>
</feature>
<feature type="transmembrane region" description="Helical" evidence="2">
    <location>
        <begin position="398"/>
        <end position="415"/>
    </location>
</feature>
<feature type="transmembrane region" description="Helical" evidence="2">
    <location>
        <begin position="296"/>
        <end position="319"/>
    </location>
</feature>
<reference evidence="3 4" key="1">
    <citation type="submission" date="2013-07" db="EMBL/GenBank/DDBJ databases">
        <authorList>
            <person name="Stoco P.H."/>
            <person name="Wagner G."/>
            <person name="Gerber A."/>
            <person name="Zaha A."/>
            <person name="Thompson C."/>
            <person name="Bartholomeu D.C."/>
            <person name="Luckemeyer D.D."/>
            <person name="Bahia D."/>
            <person name="Loreto E."/>
            <person name="Prestes E.B."/>
            <person name="Lima F.M."/>
            <person name="Rodrigues-Luiz G."/>
            <person name="Vallejo G.A."/>
            <person name="Filho J.F."/>
            <person name="Monteiro K.M."/>
            <person name="Tyler K.M."/>
            <person name="de Almeida L.G."/>
            <person name="Ortiz M.F."/>
            <person name="Siervo M.A."/>
            <person name="de Moraes M.H."/>
            <person name="Cunha O.L."/>
            <person name="Mendonca-Neto R."/>
            <person name="Silva R."/>
            <person name="Teixeira S.M."/>
            <person name="Murta S.M."/>
            <person name="Sincero T.C."/>
            <person name="Mendes T.A."/>
            <person name="Urmenyi T.P."/>
            <person name="Silva V.G."/>
            <person name="da Rocha W.D."/>
            <person name="Andersson B."/>
            <person name="Romanha A.J."/>
            <person name="Steindel M."/>
            <person name="de Vasconcelos A.T."/>
            <person name="Grisard E.C."/>
        </authorList>
    </citation>
    <scope>NUCLEOTIDE SEQUENCE [LARGE SCALE GENOMIC DNA]</scope>
    <source>
        <strain evidence="3 4">SC58</strain>
    </source>
</reference>
<dbReference type="AlphaFoldDB" id="A0A061J449"/>
<dbReference type="OrthoDB" id="252086at2759"/>
<accession>A0A061J449</accession>
<feature type="transmembrane region" description="Helical" evidence="2">
    <location>
        <begin position="374"/>
        <end position="392"/>
    </location>
</feature>
<feature type="transmembrane region" description="Helical" evidence="2">
    <location>
        <begin position="456"/>
        <end position="474"/>
    </location>
</feature>
<feature type="transmembrane region" description="Helical" evidence="2">
    <location>
        <begin position="529"/>
        <end position="546"/>
    </location>
</feature>
<feature type="region of interest" description="Disordered" evidence="1">
    <location>
        <begin position="162"/>
        <end position="182"/>
    </location>
</feature>
<dbReference type="Proteomes" id="UP000031737">
    <property type="component" value="Unassembled WGS sequence"/>
</dbReference>
<gene>
    <name evidence="3" type="ORF">TRSC58_02047</name>
</gene>
<feature type="transmembrane region" description="Helical" evidence="2">
    <location>
        <begin position="582"/>
        <end position="605"/>
    </location>
</feature>
<evidence type="ECO:0000256" key="2">
    <source>
        <dbReference type="SAM" id="Phobius"/>
    </source>
</evidence>
<proteinExistence type="predicted"/>
<protein>
    <submittedName>
        <fullName evidence="3">Uncharacterized protein</fullName>
    </submittedName>
</protein>
<feature type="transmembrane region" description="Helical" evidence="2">
    <location>
        <begin position="486"/>
        <end position="509"/>
    </location>
</feature>
<comment type="caution">
    <text evidence="3">The sequence shown here is derived from an EMBL/GenBank/DDBJ whole genome shotgun (WGS) entry which is preliminary data.</text>
</comment>
<dbReference type="VEuPathDB" id="TriTrypDB:TRSC58_02047"/>